<protein>
    <recommendedName>
        <fullName evidence="3">Arf-GAP domain-containing protein</fullName>
    </recommendedName>
</protein>
<evidence type="ECO:0000256" key="2">
    <source>
        <dbReference type="SAM" id="MobiDB-lite"/>
    </source>
</evidence>
<gene>
    <name evidence="4" type="ORF">BDZ85DRAFT_263464</name>
</gene>
<evidence type="ECO:0000313" key="4">
    <source>
        <dbReference type="EMBL" id="KAF2222334.1"/>
    </source>
</evidence>
<evidence type="ECO:0000256" key="1">
    <source>
        <dbReference type="PROSITE-ProRule" id="PRU00288"/>
    </source>
</evidence>
<proteinExistence type="predicted"/>
<dbReference type="InterPro" id="IPR001164">
    <property type="entry name" value="ArfGAP_dom"/>
</dbReference>
<feature type="region of interest" description="Disordered" evidence="2">
    <location>
        <begin position="259"/>
        <end position="319"/>
    </location>
</feature>
<evidence type="ECO:0000313" key="5">
    <source>
        <dbReference type="Proteomes" id="UP000799538"/>
    </source>
</evidence>
<feature type="compositionally biased region" description="Polar residues" evidence="2">
    <location>
        <begin position="300"/>
        <end position="314"/>
    </location>
</feature>
<dbReference type="SMART" id="SM00105">
    <property type="entry name" value="ArfGap"/>
    <property type="match status" value="1"/>
</dbReference>
<feature type="compositionally biased region" description="Polar residues" evidence="2">
    <location>
        <begin position="358"/>
        <end position="372"/>
    </location>
</feature>
<dbReference type="PRINTS" id="PR00405">
    <property type="entry name" value="REVINTRACTNG"/>
</dbReference>
<dbReference type="PANTHER" id="PTHR45705:SF7">
    <property type="entry name" value="ACTIVATING PROTEIN FOR ARF, PUTATIVE (AFU_ORTHOLOGUE AFUA_4G09120)-RELATED"/>
    <property type="match status" value="1"/>
</dbReference>
<keyword evidence="1" id="KW-0862">Zinc</keyword>
<dbReference type="InterPro" id="IPR009060">
    <property type="entry name" value="UBA-like_sf"/>
</dbReference>
<feature type="compositionally biased region" description="Low complexity" evidence="2">
    <location>
        <begin position="436"/>
        <end position="458"/>
    </location>
</feature>
<dbReference type="SUPFAM" id="SSF46934">
    <property type="entry name" value="UBA-like"/>
    <property type="match status" value="1"/>
</dbReference>
<evidence type="ECO:0000259" key="3">
    <source>
        <dbReference type="PROSITE" id="PS50115"/>
    </source>
</evidence>
<feature type="compositionally biased region" description="Polar residues" evidence="2">
    <location>
        <begin position="591"/>
        <end position="603"/>
    </location>
</feature>
<dbReference type="Gene3D" id="1.10.8.10">
    <property type="entry name" value="DNA helicase RuvA subunit, C-terminal domain"/>
    <property type="match status" value="1"/>
</dbReference>
<feature type="compositionally biased region" description="Low complexity" evidence="2">
    <location>
        <begin position="632"/>
        <end position="645"/>
    </location>
</feature>
<dbReference type="EMBL" id="ML992508">
    <property type="protein sequence ID" value="KAF2222334.1"/>
    <property type="molecule type" value="Genomic_DNA"/>
</dbReference>
<accession>A0A6A6G9G6</accession>
<dbReference type="FunFam" id="1.10.220.150:FF:000026">
    <property type="entry name" value="GTPase activating protein for Arf, putative"/>
    <property type="match status" value="1"/>
</dbReference>
<dbReference type="Proteomes" id="UP000799538">
    <property type="component" value="Unassembled WGS sequence"/>
</dbReference>
<dbReference type="InterPro" id="IPR051718">
    <property type="entry name" value="ARF_GTPase-activating"/>
</dbReference>
<feature type="region of interest" description="Disordered" evidence="2">
    <location>
        <begin position="129"/>
        <end position="212"/>
    </location>
</feature>
<dbReference type="AlphaFoldDB" id="A0A6A6G9G6"/>
<dbReference type="GO" id="GO:0005737">
    <property type="term" value="C:cytoplasm"/>
    <property type="evidence" value="ECO:0007669"/>
    <property type="project" value="TreeGrafter"/>
</dbReference>
<keyword evidence="1" id="KW-0863">Zinc-finger</keyword>
<dbReference type="OrthoDB" id="10266696at2759"/>
<dbReference type="InterPro" id="IPR037278">
    <property type="entry name" value="ARFGAP/RecO"/>
</dbReference>
<feature type="region of interest" description="Disordered" evidence="2">
    <location>
        <begin position="358"/>
        <end position="565"/>
    </location>
</feature>
<feature type="compositionally biased region" description="Low complexity" evidence="2">
    <location>
        <begin position="496"/>
        <end position="559"/>
    </location>
</feature>
<dbReference type="CDD" id="cd08204">
    <property type="entry name" value="ArfGap"/>
    <property type="match status" value="1"/>
</dbReference>
<dbReference type="GO" id="GO:0005096">
    <property type="term" value="F:GTPase activator activity"/>
    <property type="evidence" value="ECO:0007669"/>
    <property type="project" value="InterPro"/>
</dbReference>
<feature type="compositionally biased region" description="Polar residues" evidence="2">
    <location>
        <begin position="185"/>
        <end position="212"/>
    </location>
</feature>
<feature type="compositionally biased region" description="Polar residues" evidence="2">
    <location>
        <begin position="261"/>
        <end position="271"/>
    </location>
</feature>
<feature type="region of interest" description="Disordered" evidence="2">
    <location>
        <begin position="580"/>
        <end position="654"/>
    </location>
</feature>
<dbReference type="SUPFAM" id="SSF57863">
    <property type="entry name" value="ArfGap/RecO-like zinc finger"/>
    <property type="match status" value="1"/>
</dbReference>
<reference evidence="5" key="1">
    <citation type="journal article" date="2020" name="Stud. Mycol.">
        <title>101 Dothideomycetes genomes: A test case for predicting lifestyles and emergence of pathogens.</title>
        <authorList>
            <person name="Haridas S."/>
            <person name="Albert R."/>
            <person name="Binder M."/>
            <person name="Bloem J."/>
            <person name="LaButti K."/>
            <person name="Salamov A."/>
            <person name="Andreopoulos B."/>
            <person name="Baker S."/>
            <person name="Barry K."/>
            <person name="Bills G."/>
            <person name="Bluhm B."/>
            <person name="Cannon C."/>
            <person name="Castanera R."/>
            <person name="Culley D."/>
            <person name="Daum C."/>
            <person name="Ezra D."/>
            <person name="Gonzalez J."/>
            <person name="Henrissat B."/>
            <person name="Kuo A."/>
            <person name="Liang C."/>
            <person name="Lipzen A."/>
            <person name="Lutzoni F."/>
            <person name="Magnuson J."/>
            <person name="Mondo S."/>
            <person name="Nolan M."/>
            <person name="Ohm R."/>
            <person name="Pangilinan J."/>
            <person name="Park H.-J."/>
            <person name="Ramirez L."/>
            <person name="Alfaro M."/>
            <person name="Sun H."/>
            <person name="Tritt A."/>
            <person name="Yoshinaga Y."/>
            <person name="Zwiers L.-H."/>
            <person name="Turgeon B."/>
            <person name="Goodwin S."/>
            <person name="Spatafora J."/>
            <person name="Crous P."/>
            <person name="Grigoriev I."/>
        </authorList>
    </citation>
    <scope>NUCLEOTIDE SEQUENCE [LARGE SCALE GENOMIC DNA]</scope>
    <source>
        <strain evidence="5">CECT 20119</strain>
    </source>
</reference>
<dbReference type="GO" id="GO:0008270">
    <property type="term" value="F:zinc ion binding"/>
    <property type="evidence" value="ECO:0007669"/>
    <property type="project" value="UniProtKB-KW"/>
</dbReference>
<dbReference type="InterPro" id="IPR038508">
    <property type="entry name" value="ArfGAP_dom_sf"/>
</dbReference>
<keyword evidence="1" id="KW-0479">Metal-binding</keyword>
<feature type="compositionally biased region" description="Polar residues" evidence="2">
    <location>
        <begin position="482"/>
        <end position="495"/>
    </location>
</feature>
<dbReference type="PROSITE" id="PS50115">
    <property type="entry name" value="ARFGAP"/>
    <property type="match status" value="1"/>
</dbReference>
<sequence>MAALVSKRAQARNEKALQELISSVPGNGQCADCGAKNPGWASWSLGIFLCVRCASLHRKLGTHISKVKSLSMDSWNAEQVDTMKRVGNTTSNRTFNPKNVKPSIPVDVDEADGVMERFIRQKYEHRAFISGAQPARQRAGSHSSDDGHRPPLPPKPGKKFGFGLRSTSSVIPRRDNEKFTPPLSPSYTGSNGSASPAKANKQSRVLGSTVGNQDDDFDAKLATLRDMGFKDTRRNSTILKSLGGNVDRTVEALVRIGETSKPPSGTITPVSAGSAANGLTVEKRRTNEGSMGNPFDALDNQPQQTQQRSVTMPVQQAAGAQQFMPQQAYNPYQQPQAYPSQQDQLSLHTGFQNLQVSQPSQYTASPATNYASNPFLPQPQQSQQPQAVMSPSFQAPQYDQSQQPEPSNPFLRRVQSQTFQPNPWGQQMAPQRTQSPAANPWMPQQQQQFVQTPQAQSPMGYSQAQDGFSAPAQQPQAQQSPMYSGNNPFNSQPGLPQSTTPSNTQQQPFESPAAFAPQSPFGFAPQQPQQPQQPYFQQPQAQQYFPQQQNTYPPASQSPAPAPYRHDKSSILALYSQPHLAPSRPLGSLPEDTSQQPAPQRSVTMPHGMSLAGGNMNPFAANGGQQGYAMNGQQQPQALAGAGQPDAFGWLNQG</sequence>
<feature type="compositionally biased region" description="Polar residues" evidence="2">
    <location>
        <begin position="387"/>
        <end position="405"/>
    </location>
</feature>
<dbReference type="PANTHER" id="PTHR45705">
    <property type="entry name" value="FI20236P1"/>
    <property type="match status" value="1"/>
</dbReference>
<dbReference type="Pfam" id="PF01412">
    <property type="entry name" value="ArfGap"/>
    <property type="match status" value="1"/>
</dbReference>
<organism evidence="4 5">
    <name type="scientific">Elsinoe ampelina</name>
    <dbReference type="NCBI Taxonomy" id="302913"/>
    <lineage>
        <taxon>Eukaryota</taxon>
        <taxon>Fungi</taxon>
        <taxon>Dikarya</taxon>
        <taxon>Ascomycota</taxon>
        <taxon>Pezizomycotina</taxon>
        <taxon>Dothideomycetes</taxon>
        <taxon>Dothideomycetidae</taxon>
        <taxon>Myriangiales</taxon>
        <taxon>Elsinoaceae</taxon>
        <taxon>Elsinoe</taxon>
    </lineage>
</organism>
<feature type="compositionally biased region" description="Low complexity" evidence="2">
    <location>
        <begin position="469"/>
        <end position="481"/>
    </location>
</feature>
<feature type="compositionally biased region" description="Polar residues" evidence="2">
    <location>
        <begin position="414"/>
        <end position="435"/>
    </location>
</feature>
<name>A0A6A6G9G6_9PEZI</name>
<dbReference type="Gene3D" id="1.10.220.150">
    <property type="entry name" value="Arf GTPase activating protein"/>
    <property type="match status" value="1"/>
</dbReference>
<feature type="domain" description="Arf-GAP" evidence="3">
    <location>
        <begin position="14"/>
        <end position="137"/>
    </location>
</feature>
<keyword evidence="5" id="KW-1185">Reference proteome</keyword>